<proteinExistence type="predicted"/>
<dbReference type="RefSeq" id="WP_147814710.1">
    <property type="nucleotide sequence ID" value="NZ_BPRB01000095.1"/>
</dbReference>
<comment type="caution">
    <text evidence="1">The sequence shown here is derived from an EMBL/GenBank/DDBJ whole genome shotgun (WGS) entry which is preliminary data.</text>
</comment>
<dbReference type="EMBL" id="BPRB01000095">
    <property type="protein sequence ID" value="GJE59786.1"/>
    <property type="molecule type" value="Genomic_DNA"/>
</dbReference>
<sequence>MATKTYPYEPHSYVEELPETARANFAVWIDSIVRGDRDAHALAEKLKVNVVAPDPFHPGGFITLHQGLLFKDVALGITWLKDYTAQKAAKLAIFGSIASRSVTDVIEAVIEAVTDYPDAFVNSRPPRDLQQRILFRFDCGTFNDLDLAWVQRKAVDQVTDEDMLGVDAFSGDQGEARELSRRVIRGRKDHTCHWTGLTIPAGEPHLVLSEVMEGDFITTRHSRLACWFHVYGGDLALAEMLKPAEPPLAAAA</sequence>
<keyword evidence="2" id="KW-1185">Reference proteome</keyword>
<reference evidence="1" key="2">
    <citation type="submission" date="2021-08" db="EMBL/GenBank/DDBJ databases">
        <authorList>
            <person name="Tani A."/>
            <person name="Ola A."/>
            <person name="Ogura Y."/>
            <person name="Katsura K."/>
            <person name="Hayashi T."/>
        </authorList>
    </citation>
    <scope>NUCLEOTIDE SEQUENCE</scope>
    <source>
        <strain evidence="1">DSM 23632</strain>
    </source>
</reference>
<gene>
    <name evidence="1" type="ORF">MPOCJGCO_1888</name>
</gene>
<reference evidence="1" key="1">
    <citation type="journal article" date="2021" name="Front. Microbiol.">
        <title>Comprehensive Comparative Genomics and Phenotyping of Methylobacterium Species.</title>
        <authorList>
            <person name="Alessa O."/>
            <person name="Ogura Y."/>
            <person name="Fujitani Y."/>
            <person name="Takami H."/>
            <person name="Hayashi T."/>
            <person name="Sahin N."/>
            <person name="Tani A."/>
        </authorList>
    </citation>
    <scope>NUCLEOTIDE SEQUENCE</scope>
    <source>
        <strain evidence="1">DSM 23632</strain>
    </source>
</reference>
<dbReference type="Proteomes" id="UP001055057">
    <property type="component" value="Unassembled WGS sequence"/>
</dbReference>
<accession>A0ABQ4TXJ8</accession>
<name>A0ABQ4TXJ8_9HYPH</name>
<protein>
    <submittedName>
        <fullName evidence="1">Uncharacterized protein</fullName>
    </submittedName>
</protein>
<evidence type="ECO:0000313" key="1">
    <source>
        <dbReference type="EMBL" id="GJE59786.1"/>
    </source>
</evidence>
<organism evidence="1 2">
    <name type="scientific">Methylobacterium trifolii</name>
    <dbReference type="NCBI Taxonomy" id="1003092"/>
    <lineage>
        <taxon>Bacteria</taxon>
        <taxon>Pseudomonadati</taxon>
        <taxon>Pseudomonadota</taxon>
        <taxon>Alphaproteobacteria</taxon>
        <taxon>Hyphomicrobiales</taxon>
        <taxon>Methylobacteriaceae</taxon>
        <taxon>Methylobacterium</taxon>
    </lineage>
</organism>
<evidence type="ECO:0000313" key="2">
    <source>
        <dbReference type="Proteomes" id="UP001055057"/>
    </source>
</evidence>